<organism evidence="14 15">
    <name type="scientific">Micromonospora wenchangensis</name>
    <dbReference type="NCBI Taxonomy" id="1185415"/>
    <lineage>
        <taxon>Bacteria</taxon>
        <taxon>Bacillati</taxon>
        <taxon>Actinomycetota</taxon>
        <taxon>Actinomycetes</taxon>
        <taxon>Micromonosporales</taxon>
        <taxon>Micromonosporaceae</taxon>
        <taxon>Micromonospora</taxon>
    </lineage>
</organism>
<dbReference type="RefSeq" id="WP_088642859.1">
    <property type="nucleotide sequence ID" value="NZ_MZMV01000008.1"/>
</dbReference>
<feature type="transmembrane region" description="Helical" evidence="11">
    <location>
        <begin position="221"/>
        <end position="243"/>
    </location>
</feature>
<reference evidence="14 15" key="1">
    <citation type="submission" date="2017-03" db="EMBL/GenBank/DDBJ databases">
        <title>Whole genome sequence of Micromonospora wenchangensis, isolated from mangrove soil.</title>
        <authorList>
            <person name="Yang H."/>
        </authorList>
    </citation>
    <scope>NUCLEOTIDE SEQUENCE [LARGE SCALE GENOMIC DNA]</scope>
    <source>
        <strain evidence="14 15">CCTCC AA 2012002</strain>
    </source>
</reference>
<evidence type="ECO:0000256" key="11">
    <source>
        <dbReference type="SAM" id="Phobius"/>
    </source>
</evidence>
<dbReference type="PANTHER" id="PTHR32322:SF14">
    <property type="entry name" value="PROTEIN PAGO"/>
    <property type="match status" value="1"/>
</dbReference>
<dbReference type="GO" id="GO:0008237">
    <property type="term" value="F:metallopeptidase activity"/>
    <property type="evidence" value="ECO:0007669"/>
    <property type="project" value="UniProtKB-KW"/>
</dbReference>
<evidence type="ECO:0008006" key="16">
    <source>
        <dbReference type="Google" id="ProtNLM"/>
    </source>
</evidence>
<feature type="transmembrane region" description="Helical" evidence="11">
    <location>
        <begin position="12"/>
        <end position="32"/>
    </location>
</feature>
<protein>
    <recommendedName>
        <fullName evidence="16">EamA family transporter</fullName>
    </recommendedName>
</protein>
<dbReference type="InterPro" id="IPR000620">
    <property type="entry name" value="EamA_dom"/>
</dbReference>
<keyword evidence="9" id="KW-0482">Metalloprotease</keyword>
<evidence type="ECO:0000256" key="8">
    <source>
        <dbReference type="ARBA" id="ARBA00022989"/>
    </source>
</evidence>
<evidence type="ECO:0000259" key="12">
    <source>
        <dbReference type="Pfam" id="PF00892"/>
    </source>
</evidence>
<dbReference type="PANTHER" id="PTHR32322">
    <property type="entry name" value="INNER MEMBRANE TRANSPORTER"/>
    <property type="match status" value="1"/>
</dbReference>
<keyword evidence="6" id="KW-0378">Hydrolase</keyword>
<dbReference type="OrthoDB" id="4630069at2"/>
<evidence type="ECO:0000256" key="7">
    <source>
        <dbReference type="ARBA" id="ARBA00022833"/>
    </source>
</evidence>
<dbReference type="SUPFAM" id="SSF103481">
    <property type="entry name" value="Multidrug resistance efflux transporter EmrE"/>
    <property type="match status" value="2"/>
</dbReference>
<evidence type="ECO:0000256" key="2">
    <source>
        <dbReference type="ARBA" id="ARBA00007362"/>
    </source>
</evidence>
<dbReference type="GO" id="GO:0046872">
    <property type="term" value="F:metal ion binding"/>
    <property type="evidence" value="ECO:0007669"/>
    <property type="project" value="UniProtKB-KW"/>
</dbReference>
<keyword evidence="15" id="KW-1185">Reference proteome</keyword>
<dbReference type="EMBL" id="MZMV01000008">
    <property type="protein sequence ID" value="OWV10412.1"/>
    <property type="molecule type" value="Genomic_DNA"/>
</dbReference>
<feature type="domain" description="EamA" evidence="12">
    <location>
        <begin position="16"/>
        <end position="146"/>
    </location>
</feature>
<keyword evidence="8 11" id="KW-1133">Transmembrane helix</keyword>
<dbReference type="InterPro" id="IPR050638">
    <property type="entry name" value="AA-Vitamin_Transporters"/>
</dbReference>
<feature type="domain" description="JAB" evidence="13">
    <location>
        <begin position="320"/>
        <end position="421"/>
    </location>
</feature>
<gene>
    <name evidence="14" type="ORF">B5D80_06430</name>
</gene>
<evidence type="ECO:0000256" key="3">
    <source>
        <dbReference type="ARBA" id="ARBA00022670"/>
    </source>
</evidence>
<keyword evidence="5" id="KW-0479">Metal-binding</keyword>
<dbReference type="GO" id="GO:0016020">
    <property type="term" value="C:membrane"/>
    <property type="evidence" value="ECO:0007669"/>
    <property type="project" value="UniProtKB-SubCell"/>
</dbReference>
<dbReference type="InterPro" id="IPR037185">
    <property type="entry name" value="EmrE-like"/>
</dbReference>
<feature type="transmembrane region" description="Helical" evidence="11">
    <location>
        <begin position="159"/>
        <end position="179"/>
    </location>
</feature>
<comment type="similarity">
    <text evidence="2">Belongs to the EamA transporter family.</text>
</comment>
<keyword evidence="4 11" id="KW-0812">Transmembrane</keyword>
<evidence type="ECO:0000256" key="9">
    <source>
        <dbReference type="ARBA" id="ARBA00023049"/>
    </source>
</evidence>
<evidence type="ECO:0000313" key="15">
    <source>
        <dbReference type="Proteomes" id="UP000197174"/>
    </source>
</evidence>
<dbReference type="GO" id="GO:0006508">
    <property type="term" value="P:proteolysis"/>
    <property type="evidence" value="ECO:0007669"/>
    <property type="project" value="UniProtKB-KW"/>
</dbReference>
<evidence type="ECO:0000259" key="13">
    <source>
        <dbReference type="Pfam" id="PF14464"/>
    </source>
</evidence>
<keyword evidence="3" id="KW-0645">Protease</keyword>
<dbReference type="InterPro" id="IPR028090">
    <property type="entry name" value="JAB_dom_prok"/>
</dbReference>
<feature type="transmembrane region" description="Helical" evidence="11">
    <location>
        <begin position="44"/>
        <end position="69"/>
    </location>
</feature>
<feature type="transmembrane region" description="Helical" evidence="11">
    <location>
        <begin position="76"/>
        <end position="93"/>
    </location>
</feature>
<sequence length="467" mass="49625">MTNHTGRRAGRWQLGLLYLLVCLIWGTTWYGMKMSVETLPPITAAGLRFLVAFPFLLAVCLATPGVSLLPPPGRRWVVPFIAVVYIAVPYALINYGEQHISSGLAALIFSSVVVFLLLFSVLISRISVSWTQWAGVVVGLGCLVGIVQLTAGISARGVLAPAAVLLAAVMHALTYAVMARYGGTVHVLTQETLPIGLGALGLVVLGAFVERPDLGAISGRSLTGVLYLGLVGSVIGFAAYFYLLQHVDAVLVSYVFVLFPVVALFGSALLENATLPALAVALAVVMLAAFGLTKKATGGGSAATPAPVAPDDGATLDGSTLDTIFEHARVAYPGEACGFVHASGRVHAARNTADEMHRRDPVRFPRTATTGYVLAPADLMYLEDNLDVDDPVVVLYHSHPNGRAYFSDEDRRNALVDGVPLYPTLEQLVVGIDDTGVREARLFRCVGGEFTELRFLPGPDRRTAEVG</sequence>
<dbReference type="Gene3D" id="3.40.140.10">
    <property type="entry name" value="Cytidine Deaminase, domain 2"/>
    <property type="match status" value="1"/>
</dbReference>
<evidence type="ECO:0000256" key="4">
    <source>
        <dbReference type="ARBA" id="ARBA00022692"/>
    </source>
</evidence>
<evidence type="ECO:0000256" key="10">
    <source>
        <dbReference type="ARBA" id="ARBA00023136"/>
    </source>
</evidence>
<dbReference type="SUPFAM" id="SSF102712">
    <property type="entry name" value="JAB1/MPN domain"/>
    <property type="match status" value="1"/>
</dbReference>
<accession>A0A246RSD1</accession>
<feature type="transmembrane region" description="Helical" evidence="11">
    <location>
        <begin position="99"/>
        <end position="121"/>
    </location>
</feature>
<keyword evidence="10 11" id="KW-0472">Membrane</keyword>
<dbReference type="Pfam" id="PF14464">
    <property type="entry name" value="Prok-JAB"/>
    <property type="match status" value="1"/>
</dbReference>
<comment type="caution">
    <text evidence="14">The sequence shown here is derived from an EMBL/GenBank/DDBJ whole genome shotgun (WGS) entry which is preliminary data.</text>
</comment>
<feature type="transmembrane region" description="Helical" evidence="11">
    <location>
        <begin position="275"/>
        <end position="292"/>
    </location>
</feature>
<evidence type="ECO:0000256" key="6">
    <source>
        <dbReference type="ARBA" id="ARBA00022801"/>
    </source>
</evidence>
<evidence type="ECO:0000256" key="1">
    <source>
        <dbReference type="ARBA" id="ARBA00004141"/>
    </source>
</evidence>
<evidence type="ECO:0000256" key="5">
    <source>
        <dbReference type="ARBA" id="ARBA00022723"/>
    </source>
</evidence>
<proteinExistence type="inferred from homology"/>
<name>A0A246RSD1_9ACTN</name>
<dbReference type="AlphaFoldDB" id="A0A246RSD1"/>
<dbReference type="Pfam" id="PF00892">
    <property type="entry name" value="EamA"/>
    <property type="match status" value="2"/>
</dbReference>
<evidence type="ECO:0000313" key="14">
    <source>
        <dbReference type="EMBL" id="OWV10412.1"/>
    </source>
</evidence>
<comment type="subcellular location">
    <subcellularLocation>
        <location evidence="1">Membrane</location>
        <topology evidence="1">Multi-pass membrane protein</topology>
    </subcellularLocation>
</comment>
<feature type="transmembrane region" description="Helical" evidence="11">
    <location>
        <begin position="250"/>
        <end position="269"/>
    </location>
</feature>
<dbReference type="Proteomes" id="UP000197174">
    <property type="component" value="Unassembled WGS sequence"/>
</dbReference>
<feature type="transmembrane region" description="Helical" evidence="11">
    <location>
        <begin position="191"/>
        <end position="209"/>
    </location>
</feature>
<feature type="transmembrane region" description="Helical" evidence="11">
    <location>
        <begin position="133"/>
        <end position="153"/>
    </location>
</feature>
<feature type="domain" description="EamA" evidence="12">
    <location>
        <begin position="163"/>
        <end position="290"/>
    </location>
</feature>
<keyword evidence="7" id="KW-0862">Zinc</keyword>